<dbReference type="AlphaFoldDB" id="A0A0H5QM69"/>
<dbReference type="EMBL" id="LN853876">
    <property type="protein sequence ID" value="CRY96857.1"/>
    <property type="molecule type" value="Genomic_DNA"/>
</dbReference>
<reference evidence="1" key="2">
    <citation type="submission" date="2015-07" db="EMBL/GenBank/DDBJ databases">
        <title>Plasmids, circular viruses and viroids from rat gut.</title>
        <authorList>
            <person name="Jorgensen T.J."/>
            <person name="Hansen M.A."/>
            <person name="Xu Z."/>
            <person name="Tabak M.A."/>
            <person name="Sorensen S.J."/>
            <person name="Hansen L.H."/>
        </authorList>
    </citation>
    <scope>NUCLEOTIDE SEQUENCE</scope>
    <source>
        <plasmid evidence="1">pRGFK1307</plasmid>
    </source>
</reference>
<geneLocation type="plasmid" evidence="1">
    <name>pRGFK1307</name>
</geneLocation>
<organism evidence="1">
    <name type="scientific">uncultured prokaryote</name>
    <dbReference type="NCBI Taxonomy" id="198431"/>
    <lineage>
        <taxon>unclassified sequences</taxon>
        <taxon>environmental samples</taxon>
    </lineage>
</organism>
<sequence>MEKTVRADWLFAELDRLCERYAGEPVAVEALDAVRYWVIEETVEKAAGR</sequence>
<proteinExistence type="predicted"/>
<protein>
    <submittedName>
        <fullName evidence="1">Uncharacterized protein</fullName>
    </submittedName>
</protein>
<keyword evidence="1" id="KW-0614">Plasmid</keyword>
<reference evidence="1" key="1">
    <citation type="submission" date="2015-06" db="EMBL/GenBank/DDBJ databases">
        <authorList>
            <person name="Joergensen T."/>
        </authorList>
    </citation>
    <scope>NUCLEOTIDE SEQUENCE</scope>
    <source>
        <plasmid evidence="1">pRGFK1307</plasmid>
    </source>
</reference>
<name>A0A0H5QM69_9ZZZZ</name>
<accession>A0A0H5QM69</accession>
<evidence type="ECO:0000313" key="1">
    <source>
        <dbReference type="EMBL" id="CRY96857.1"/>
    </source>
</evidence>